<comment type="similarity">
    <text evidence="1">Belongs to the type-B carboxylesterase/lipase family.</text>
</comment>
<dbReference type="Gene3D" id="3.10.250.10">
    <property type="entry name" value="SRCR-like domain"/>
    <property type="match status" value="6"/>
</dbReference>
<evidence type="ECO:0000256" key="5">
    <source>
        <dbReference type="ARBA" id="ARBA00023180"/>
    </source>
</evidence>
<dbReference type="Proteomes" id="UP000694844">
    <property type="component" value="Chromosome 1"/>
</dbReference>
<feature type="domain" description="SRCR" evidence="8">
    <location>
        <begin position="1985"/>
        <end position="2086"/>
    </location>
</feature>
<dbReference type="PROSITE" id="PS00122">
    <property type="entry name" value="CARBOXYLESTERASE_B_1"/>
    <property type="match status" value="3"/>
</dbReference>
<dbReference type="FunFam" id="3.10.250.10:FF:000001">
    <property type="entry name" value="Lysyl oxidase 4 isoform X1"/>
    <property type="match status" value="3"/>
</dbReference>
<dbReference type="SUPFAM" id="SSF57302">
    <property type="entry name" value="Snake toxin-like"/>
    <property type="match status" value="1"/>
</dbReference>
<dbReference type="SUPFAM" id="SSF56487">
    <property type="entry name" value="SRCR-like"/>
    <property type="match status" value="6"/>
</dbReference>
<dbReference type="InterPro" id="IPR029058">
    <property type="entry name" value="AB_hydrolase_fold"/>
</dbReference>
<dbReference type="PROSITE" id="PS50287">
    <property type="entry name" value="SRCR_2"/>
    <property type="match status" value="6"/>
</dbReference>
<feature type="disulfide bond" evidence="6">
    <location>
        <begin position="1844"/>
        <end position="1854"/>
    </location>
</feature>
<keyword evidence="2" id="KW-0732">Signal</keyword>
<keyword evidence="7" id="KW-0812">Transmembrane</keyword>
<dbReference type="RefSeq" id="XP_022300271.1">
    <property type="nucleotide sequence ID" value="XM_022444563.1"/>
</dbReference>
<dbReference type="PRINTS" id="PR00258">
    <property type="entry name" value="SPERACTRCPTR"/>
</dbReference>
<dbReference type="KEGG" id="cvn:111108571"/>
<feature type="domain" description="SRCR" evidence="8">
    <location>
        <begin position="2203"/>
        <end position="2304"/>
    </location>
</feature>
<feature type="domain" description="SRCR" evidence="8">
    <location>
        <begin position="1773"/>
        <end position="1873"/>
    </location>
</feature>
<dbReference type="InterPro" id="IPR045860">
    <property type="entry name" value="Snake_toxin-like_sf"/>
</dbReference>
<feature type="disulfide bond" evidence="6">
    <location>
        <begin position="2381"/>
        <end position="2391"/>
    </location>
</feature>
<evidence type="ECO:0000313" key="9">
    <source>
        <dbReference type="Proteomes" id="UP000694844"/>
    </source>
</evidence>
<feature type="disulfide bond" evidence="6">
    <location>
        <begin position="1946"/>
        <end position="1956"/>
    </location>
</feature>
<feature type="domain" description="SRCR" evidence="8">
    <location>
        <begin position="1879"/>
        <end position="1977"/>
    </location>
</feature>
<name>A0A8B8BBA3_CRAVI</name>
<keyword evidence="7" id="KW-0472">Membrane</keyword>
<dbReference type="GO" id="GO:0016020">
    <property type="term" value="C:membrane"/>
    <property type="evidence" value="ECO:0007669"/>
    <property type="project" value="InterPro"/>
</dbReference>
<dbReference type="InterPro" id="IPR002018">
    <property type="entry name" value="CarbesteraseB"/>
</dbReference>
<keyword evidence="4 6" id="KW-1015">Disulfide bond</keyword>
<dbReference type="PANTHER" id="PTHR43903">
    <property type="entry name" value="NEUROLIGIN"/>
    <property type="match status" value="1"/>
</dbReference>
<dbReference type="PROSITE" id="PS00420">
    <property type="entry name" value="SRCR_1"/>
    <property type="match status" value="4"/>
</dbReference>
<dbReference type="InterPro" id="IPR036772">
    <property type="entry name" value="SRCR-like_dom_sf"/>
</dbReference>
<dbReference type="InterPro" id="IPR001190">
    <property type="entry name" value="SRCR"/>
</dbReference>
<dbReference type="FunFam" id="3.40.50.1820:FF:000127">
    <property type="entry name" value="Thyroglobulin"/>
    <property type="match status" value="3"/>
</dbReference>
<dbReference type="GeneID" id="111108571"/>
<feature type="disulfide bond" evidence="6">
    <location>
        <begin position="2164"/>
        <end position="2174"/>
    </location>
</feature>
<dbReference type="SUPFAM" id="SSF53474">
    <property type="entry name" value="alpha/beta-Hydrolases"/>
    <property type="match status" value="3"/>
</dbReference>
<evidence type="ECO:0000256" key="3">
    <source>
        <dbReference type="ARBA" id="ARBA00022801"/>
    </source>
</evidence>
<feature type="disulfide bond" evidence="6">
    <location>
        <begin position="2273"/>
        <end position="2283"/>
    </location>
</feature>
<feature type="disulfide bond" evidence="6">
    <location>
        <begin position="2055"/>
        <end position="2065"/>
    </location>
</feature>
<keyword evidence="5" id="KW-0325">Glycoprotein</keyword>
<evidence type="ECO:0000256" key="4">
    <source>
        <dbReference type="ARBA" id="ARBA00023157"/>
    </source>
</evidence>
<organism evidence="9 10">
    <name type="scientific">Crassostrea virginica</name>
    <name type="common">Eastern oyster</name>
    <dbReference type="NCBI Taxonomy" id="6565"/>
    <lineage>
        <taxon>Eukaryota</taxon>
        <taxon>Metazoa</taxon>
        <taxon>Spiralia</taxon>
        <taxon>Lophotrochozoa</taxon>
        <taxon>Mollusca</taxon>
        <taxon>Bivalvia</taxon>
        <taxon>Autobranchia</taxon>
        <taxon>Pteriomorphia</taxon>
        <taxon>Ostreida</taxon>
        <taxon>Ostreoidea</taxon>
        <taxon>Ostreidae</taxon>
        <taxon>Crassostrea</taxon>
    </lineage>
</organism>
<keyword evidence="3" id="KW-0378">Hydrolase</keyword>
<dbReference type="Pfam" id="PF00530">
    <property type="entry name" value="SRCR"/>
    <property type="match status" value="6"/>
</dbReference>
<evidence type="ECO:0000259" key="8">
    <source>
        <dbReference type="PROSITE" id="PS50287"/>
    </source>
</evidence>
<evidence type="ECO:0000256" key="1">
    <source>
        <dbReference type="ARBA" id="ARBA00005964"/>
    </source>
</evidence>
<accession>A0A8B8BBA3</accession>
<dbReference type="FunFam" id="3.10.250.10:FF:000011">
    <property type="entry name" value="Scavenger receptor class A member 5"/>
    <property type="match status" value="3"/>
</dbReference>
<dbReference type="SMART" id="SM00202">
    <property type="entry name" value="SR"/>
    <property type="match status" value="6"/>
</dbReference>
<feature type="domain" description="SRCR" evidence="8">
    <location>
        <begin position="2311"/>
        <end position="2412"/>
    </location>
</feature>
<feature type="disulfide bond" evidence="6">
    <location>
        <begin position="2133"/>
        <end position="2194"/>
    </location>
</feature>
<reference evidence="10" key="2">
    <citation type="submission" date="2025-08" db="UniProtKB">
        <authorList>
            <consortium name="RefSeq"/>
        </authorList>
    </citation>
    <scope>IDENTIFICATION</scope>
    <source>
        <tissue evidence="10">Whole sample</tissue>
    </source>
</reference>
<evidence type="ECO:0000256" key="7">
    <source>
        <dbReference type="SAM" id="Phobius"/>
    </source>
</evidence>
<feature type="domain" description="SRCR" evidence="8">
    <location>
        <begin position="2095"/>
        <end position="2195"/>
    </location>
</feature>
<evidence type="ECO:0000256" key="2">
    <source>
        <dbReference type="ARBA" id="ARBA00022729"/>
    </source>
</evidence>
<dbReference type="Pfam" id="PF00135">
    <property type="entry name" value="COesterase"/>
    <property type="match status" value="3"/>
</dbReference>
<dbReference type="InterPro" id="IPR051093">
    <property type="entry name" value="Neuroligin/BSAL"/>
</dbReference>
<proteinExistence type="inferred from homology"/>
<evidence type="ECO:0000256" key="6">
    <source>
        <dbReference type="PROSITE-ProRule" id="PRU00196"/>
    </source>
</evidence>
<gene>
    <name evidence="10" type="primary">LOC111108571</name>
</gene>
<evidence type="ECO:0000313" key="10">
    <source>
        <dbReference type="RefSeq" id="XP_022300271.1"/>
    </source>
</evidence>
<reference evidence="9" key="1">
    <citation type="submission" date="2024-06" db="UniProtKB">
        <authorList>
            <consortium name="RefSeq"/>
        </authorList>
    </citation>
    <scope>NUCLEOTIDE SEQUENCE [LARGE SCALE GENOMIC DNA]</scope>
</reference>
<sequence length="2557" mass="282814">MVRYLQLSFSETLQKVMALKVPVGVLFVVVAICQVSAVTISTRLGRIEGITADVNNVSVQQFLGIPFAKPPIGSLRFRKPQPYGKWTGTLKATHFGPSCMQNIYDNDKRLIPNLNITEDCLQLNVFVPRNVKDFENSSLTVMVWVHGGGFTNGQGTMFNGSYLASFTDVIVVTINYRLNVFGFLYAGMDSNYKGSYGLFDQQLAFKWVKDNIRDFGGNPGSVTIFGESAGGASVTLHSILPSNLGLFNRVIAESGSILLSVDLDDTNALALTKQTARRLNCSNENMEETIKCLQNVSASTLMAMYFQAMPHDFTFLYSSSGELLNKSLFDDLTRNNSSVMRMFQSIDLLAGTNVGEAGLEFFDLSGYQKAWNFNVSQGIPDRVLCDIVIPTANKEYFKACDDVSAAVCHHFLENLTTSASLQEQTQVAMDVYSDLIMHFPTYKLLKLHADLTSKSTFQYTFAHTPTWELIQERPPWLKGPNHASELAFVFGLRDWYPSNVQPTPAEMELSHSMMRMWTNFAKTGNPNSRNDGSWKPFNKAKNYMSLDIPSSPGTALYGQRMNFWSKVPQIAKECRNDTYVITTTSGKIRGIVTKVDSHTVLQFRKIPYAEPPVGNLRFAKPHPKRPWQGTLDSTKFGPSCVQFVGQTENKIVSEDCLHLNIFAPFPVRQSSRKPVMIWIHGGGFTSGQGTTINGSYLVVKGDVIVVTINYRLNVFGFFSTGKANTRGNYGLYDQQLAIKWVKENVDSFGGDPERITLFGESAGGVSTTIQAVIPSNAGLFQRVIGESGSVLARRDYQTKTYETSQKIINDLNCERSSDIETLKCLRQQNYSRLLRAWLNIDWMKPSQKSSYSMTTSIGPITDGELIPEAPEVALKNYKSSMYRQFASVDLLVGTNTADSGLLYFNMKTYADIFKINVSEGVPTRIVCEAMAPSIVKEIFNMTCPALVKAICKQYTPNRPASLQDQSQQAANLYGDFLEDVPTIKSLNHHARSSRSTFQYLFSHRPRWEVIGDRPPWLVGANHASELPFVFGLRTFYPPSIPKTPEEEALSERMMEYWTNFARYGNPNGNSSGLWTPYTLKGREFINLDLNITMASSLYKDRVHFWLTTVPNLVQGCQSNSVLNSIEKKPIMFVFFCIILGAARGIVFENGVVQTTYGRIRGSLRSGNGVSVYQFLRVPYARPPIGSLRFSRPQPPQAWIQTLDATSYGPACVQKISRSYRRFLPNMDVSEDCLYMNIYVPALNARANNFSVMVYIHGGGFYTKSANLHDGARMSTQGQVIVILLNYRLGMFGFLSTEDNSSPGNYGLWDQIEALKWIKANIHYFGGNPSRVTLFGHSAGGYSIGLLLVSKHAYGLFQRAIAMSGLGVNRRAVTHDARDAAFRVARSAGCYNSSEEYDSEFLNSTYLVTCLRGKTSQEIMMATKEMRSSYNEYDFIMRPGPVIDHDLLSRSPESLLLDRKSDGFRTFVSVDVMAGTNDEDGWLLRSKLDNMQNTYHFDLDDGVPYVAMCDGVVTDVVRDYYKTSSTIASKICQMYKGNSSSIDQGRLTLDMYGDMFYASPTVQTLRAHRLGLKRSGNANQRQTYHFLFTHKPSFPVITSRRKWLIGAQHGDETWFIFRNKNFRYSTEEEKLNEEFVRYLSNFAKTGNPNSESSEIYWSAFDLESERYLEININSTVGQHLYRNRMSFWLEEVVALAQSMTSSSESIHQYLMSISDIFVFLYIFVINLFRRYENLNLISVDKTEPEVILPSASMVPVWFLLSCWLGYSQAAIDSIRLVGPAGVAGQGRVEIQKDGVWGTVCDDQFDMMDAAVVCRMLGSKGNVHLATVEGVFGSGTGRIFYDELQCLGSESSLEQCRSDSFHDCTHTEDAGVVCDSDSVKFRLVGGPDSNSGRLELNLNGMWGTVCDDEFNTAAAKVVCKQLGLPYGNAYPYNFGSGTGSIWLDDVMCRGSEVNILECNQTEVGNNDCDHTEDIGVVCTDTPPTLQVRLVGGGRSDEGRVEVNLGAGWGTVCDDEWDSKEATVVCNMLGFTGGIPRAVSNGFFGQGSGSILMDDMECTGSESSLAACSFAGYGAHDCDHSEDAGVICHSENSQSLKIRLVGGANAKEGRVELFFNNTWGTVCDDHFDDREARVFCRMLGYNGTAAGLGNAHFGPGTGPIFLDDVTCSGNEDTITTCSFAGYGQSDCDHSEDASVICDAGNQNVSIRLVDGKVPNEGRLEVLYHGRWGTVCDDLFDTTNAKVVCRMLGYPTGNAEAVTGARFGAGTGTIWLDNVDCTGTENSIDQCRHQVWGSNNCDHDEDVGVRCGSTIESPVRLAGGSTPYEGRLEIFHEGRWGTVCNNAFDTSAAKIICNSIGYPSDSPTLMSASGFGTPPPTIWLDNVSCTGNETAIDVCSHNRFGSTSCTHDKDVAIMCRSHGIKCYHCDGLLDPQSCTEQIQCAAGEVCEEAAYIANGETRFSLTCQSKLVCDALLGNVIGRRDLTKRQGQTVQVKCCDTPLCNRDLIDKTSIHGGHGSHGHTSTGCQDDPKMDCNALDGINICSNVQAAKIYCPLHCGLCPPP</sequence>
<dbReference type="GO" id="GO:0016787">
    <property type="term" value="F:hydrolase activity"/>
    <property type="evidence" value="ECO:0007669"/>
    <property type="project" value="UniProtKB-KW"/>
</dbReference>
<dbReference type="Gene3D" id="3.40.50.1820">
    <property type="entry name" value="alpha/beta hydrolase"/>
    <property type="match status" value="3"/>
</dbReference>
<comment type="caution">
    <text evidence="6">Lacks conserved residue(s) required for the propagation of feature annotation.</text>
</comment>
<dbReference type="OrthoDB" id="6128208at2759"/>
<feature type="transmembrane region" description="Helical" evidence="7">
    <location>
        <begin position="21"/>
        <end position="40"/>
    </location>
</feature>
<feature type="disulfide bond" evidence="6">
    <location>
        <begin position="2120"/>
        <end position="2184"/>
    </location>
</feature>
<dbReference type="InterPro" id="IPR019826">
    <property type="entry name" value="Carboxylesterase_B_AS"/>
</dbReference>
<keyword evidence="7" id="KW-1133">Transmembrane helix</keyword>
<protein>
    <submittedName>
        <fullName evidence="10">Uncharacterized protein LOC111108571</fullName>
    </submittedName>
</protein>
<dbReference type="CDD" id="cd00117">
    <property type="entry name" value="TFP"/>
    <property type="match status" value="1"/>
</dbReference>
<keyword evidence="9" id="KW-1185">Reference proteome</keyword>